<evidence type="ECO:0000313" key="8">
    <source>
        <dbReference type="EnsemblPlants" id="TraesCS2A02G282500.1.cds1"/>
    </source>
</evidence>
<dbReference type="PROSITE" id="PS51032">
    <property type="entry name" value="AP2_ERF"/>
    <property type="match status" value="1"/>
</dbReference>
<dbReference type="SMART" id="SM00380">
    <property type="entry name" value="AP2"/>
    <property type="match status" value="1"/>
</dbReference>
<keyword evidence="4" id="KW-0804">Transcription</keyword>
<accession>A0A3B6AZE1</accession>
<protein>
    <recommendedName>
        <fullName evidence="7">AP2/ERF domain-containing protein</fullName>
    </recommendedName>
</protein>
<feature type="region of interest" description="Disordered" evidence="6">
    <location>
        <begin position="1"/>
        <end position="20"/>
    </location>
</feature>
<keyword evidence="5" id="KW-0539">Nucleus</keyword>
<organism evidence="8">
    <name type="scientific">Triticum aestivum</name>
    <name type="common">Wheat</name>
    <dbReference type="NCBI Taxonomy" id="4565"/>
    <lineage>
        <taxon>Eukaryota</taxon>
        <taxon>Viridiplantae</taxon>
        <taxon>Streptophyta</taxon>
        <taxon>Embryophyta</taxon>
        <taxon>Tracheophyta</taxon>
        <taxon>Spermatophyta</taxon>
        <taxon>Magnoliopsida</taxon>
        <taxon>Liliopsida</taxon>
        <taxon>Poales</taxon>
        <taxon>Poaceae</taxon>
        <taxon>BOP clade</taxon>
        <taxon>Pooideae</taxon>
        <taxon>Triticodae</taxon>
        <taxon>Triticeae</taxon>
        <taxon>Triticinae</taxon>
        <taxon>Triticum</taxon>
    </lineage>
</organism>
<dbReference type="GO" id="GO:0003700">
    <property type="term" value="F:DNA-binding transcription factor activity"/>
    <property type="evidence" value="ECO:0000318"/>
    <property type="project" value="GO_Central"/>
</dbReference>
<dbReference type="OMA" id="WHSNDER"/>
<feature type="region of interest" description="Disordered" evidence="6">
    <location>
        <begin position="164"/>
        <end position="193"/>
    </location>
</feature>
<keyword evidence="3" id="KW-0238">DNA-binding</keyword>
<evidence type="ECO:0000259" key="7">
    <source>
        <dbReference type="PROSITE" id="PS51032"/>
    </source>
</evidence>
<dbReference type="PANTHER" id="PTHR31194">
    <property type="entry name" value="SHN SHINE , DNA BINDING / TRANSCRIPTION FACTOR"/>
    <property type="match status" value="1"/>
</dbReference>
<feature type="compositionally biased region" description="Basic and acidic residues" evidence="6">
    <location>
        <begin position="182"/>
        <end position="193"/>
    </location>
</feature>
<dbReference type="Gramene" id="TraesJAG2A03G00709540.1">
    <property type="protein sequence ID" value="TraesJAG2A03G00709540.1.CDS1"/>
    <property type="gene ID" value="TraesJAG2A03G00709540"/>
</dbReference>
<evidence type="ECO:0000256" key="2">
    <source>
        <dbReference type="ARBA" id="ARBA00023015"/>
    </source>
</evidence>
<dbReference type="EnsemblPlants" id="TraesCS2A02G282500.1">
    <property type="protein sequence ID" value="TraesCS2A02G282500.1.cds1"/>
    <property type="gene ID" value="TraesCS2A02G282500"/>
</dbReference>
<reference evidence="8" key="1">
    <citation type="submission" date="2018-08" db="EMBL/GenBank/DDBJ databases">
        <authorList>
            <person name="Rossello M."/>
        </authorList>
    </citation>
    <scope>NUCLEOTIDE SEQUENCE [LARGE SCALE GENOMIC DNA]</scope>
    <source>
        <strain evidence="8">cv. Chinese Spring</strain>
    </source>
</reference>
<dbReference type="GO" id="GO:0005634">
    <property type="term" value="C:nucleus"/>
    <property type="evidence" value="ECO:0000318"/>
    <property type="project" value="GO_Central"/>
</dbReference>
<evidence type="ECO:0000313" key="9">
    <source>
        <dbReference type="Proteomes" id="UP000019116"/>
    </source>
</evidence>
<dbReference type="Gramene" id="TraesWEE_scaffold_043121_01G000100.1">
    <property type="protein sequence ID" value="TraesWEE_scaffold_043121_01G000100.1"/>
    <property type="gene ID" value="TraesWEE_scaffold_043121_01G000100"/>
</dbReference>
<evidence type="ECO:0000256" key="3">
    <source>
        <dbReference type="ARBA" id="ARBA00023125"/>
    </source>
</evidence>
<reference evidence="8" key="2">
    <citation type="submission" date="2018-10" db="UniProtKB">
        <authorList>
            <consortium name="EnsemblPlants"/>
        </authorList>
    </citation>
    <scope>IDENTIFICATION</scope>
</reference>
<dbReference type="SUPFAM" id="SSF54171">
    <property type="entry name" value="DNA-binding domain"/>
    <property type="match status" value="1"/>
</dbReference>
<dbReference type="OrthoDB" id="681852at2759"/>
<dbReference type="InterPro" id="IPR001471">
    <property type="entry name" value="AP2/ERF_dom"/>
</dbReference>
<keyword evidence="9" id="KW-1185">Reference proteome</keyword>
<evidence type="ECO:0000256" key="4">
    <source>
        <dbReference type="ARBA" id="ARBA00023163"/>
    </source>
</evidence>
<dbReference type="GO" id="GO:0000976">
    <property type="term" value="F:transcription cis-regulatory region binding"/>
    <property type="evidence" value="ECO:0000318"/>
    <property type="project" value="GO_Central"/>
</dbReference>
<dbReference type="InterPro" id="IPR016177">
    <property type="entry name" value="DNA-bd_dom_sf"/>
</dbReference>
<dbReference type="Gramene" id="TraesCS2A03G0705200.1">
    <property type="protein sequence ID" value="TraesCS2A03G0705200.1.CDS1"/>
    <property type="gene ID" value="TraesCS2A03G0705200"/>
</dbReference>
<dbReference type="Proteomes" id="UP000019116">
    <property type="component" value="Chromosome 2A"/>
</dbReference>
<dbReference type="AlphaFoldDB" id="A0A3B6AZE1"/>
<feature type="domain" description="AP2/ERF" evidence="7">
    <location>
        <begin position="10"/>
        <end position="65"/>
    </location>
</feature>
<evidence type="ECO:0000256" key="1">
    <source>
        <dbReference type="ARBA" id="ARBA00004123"/>
    </source>
</evidence>
<proteinExistence type="predicted"/>
<dbReference type="Gramene" id="TraesCS2A02G282500.1">
    <property type="protein sequence ID" value="TraesCS2A02G282500.1.cds1"/>
    <property type="gene ID" value="TraesCS2A02G282500"/>
</dbReference>
<evidence type="ECO:0000256" key="5">
    <source>
        <dbReference type="ARBA" id="ARBA00023242"/>
    </source>
</evidence>
<dbReference type="PANTHER" id="PTHR31194:SF189">
    <property type="entry name" value="AP2_ERF DOMAIN-CONTAINING PROTEIN"/>
    <property type="match status" value="1"/>
</dbReference>
<name>A0A3B6AZE1_WHEAT</name>
<sequence length="193" mass="23042">MPLRRRGNSGYHGVRARPSGSFSAEIRSDEMRLGLGTFDTAHDAARLYDATAWLLRRSRREMNFPNMATRELAHELALPPRLVTDKDRRDNRRRERRLDITEMDEEAMSLWRQHFSEDVINEREFYVQRRPERTAYREDRRTRKADALFNIELKEASTWDSNDERRIDTFITTSEEKEEDITESKSKEEDDDE</sequence>
<comment type="subcellular location">
    <subcellularLocation>
        <location evidence="1">Nucleus</location>
    </subcellularLocation>
</comment>
<dbReference type="InterPro" id="IPR036955">
    <property type="entry name" value="AP2/ERF_dom_sf"/>
</dbReference>
<dbReference type="Gramene" id="TraesNOR2A03G00718530.1">
    <property type="protein sequence ID" value="TraesNOR2A03G00718530.1.CDS1"/>
    <property type="gene ID" value="TraesNOR2A03G00718530"/>
</dbReference>
<evidence type="ECO:0000256" key="6">
    <source>
        <dbReference type="SAM" id="MobiDB-lite"/>
    </source>
</evidence>
<dbReference type="Gene3D" id="3.30.730.10">
    <property type="entry name" value="AP2/ERF domain"/>
    <property type="match status" value="1"/>
</dbReference>
<dbReference type="InterPro" id="IPR050913">
    <property type="entry name" value="AP2/ERF_ERF"/>
</dbReference>
<keyword evidence="2" id="KW-0805">Transcription regulation</keyword>
<dbReference type="CDD" id="cd00018">
    <property type="entry name" value="AP2"/>
    <property type="match status" value="1"/>
</dbReference>